<name>A0A0F7V720_TOXGV</name>
<feature type="signal peptide" evidence="2">
    <location>
        <begin position="1"/>
        <end position="18"/>
    </location>
</feature>
<reference evidence="3" key="1">
    <citation type="journal article" date="2015" name="PLoS ONE">
        <title>Comprehensive Evaluation of Toxoplasma gondii VEG and Neospora caninum LIV Genomes with Tachyzoite Stage Transcriptome and Proteome Defines Novel Transcript Features.</title>
        <authorList>
            <person name="Ramaprasad A."/>
            <person name="Mourier T."/>
            <person name="Naeem R."/>
            <person name="Malas T.B."/>
            <person name="Moussa E."/>
            <person name="Panigrahi A."/>
            <person name="Vermont S.J."/>
            <person name="Otto T.D."/>
            <person name="Wastling J."/>
            <person name="Pain A."/>
        </authorList>
    </citation>
    <scope>NUCLEOTIDE SEQUENCE</scope>
    <source>
        <strain evidence="3">VEG</strain>
    </source>
</reference>
<feature type="chain" id="PRO_5002523854" evidence="2">
    <location>
        <begin position="19"/>
        <end position="191"/>
    </location>
</feature>
<evidence type="ECO:0000313" key="3">
    <source>
        <dbReference type="EMBL" id="CEL76566.1"/>
    </source>
</evidence>
<gene>
    <name evidence="3" type="ORF">BN1205_066530</name>
</gene>
<accession>A0A0F7V720</accession>
<keyword evidence="2" id="KW-0732">Signal</keyword>
<keyword evidence="1" id="KW-0175">Coiled coil</keyword>
<feature type="coiled-coil region" evidence="1">
    <location>
        <begin position="33"/>
        <end position="67"/>
    </location>
</feature>
<dbReference type="AlphaFoldDB" id="A0A0F7V720"/>
<evidence type="ECO:0000256" key="1">
    <source>
        <dbReference type="SAM" id="Coils"/>
    </source>
</evidence>
<sequence>MKSTCAAGLFAIVPLVAGLTVSATETQQPNHVIHQLKQQIGDQQQAVAALEKEVAGMLRELRTGRQQLQVGGIGGLRLEINYPHPGGAGADAAFSEAAERAAEEQAVAGPIPVMVVKPSSVADVENAMTQVMEQEAAMTGQQEAEVAAPAPYKVKSPEQEMDESIAAIDKLEAEKTHYKYDMENVQRNYAA</sequence>
<dbReference type="EMBL" id="LN714500">
    <property type="protein sequence ID" value="CEL76566.1"/>
    <property type="molecule type" value="Genomic_DNA"/>
</dbReference>
<organism evidence="3">
    <name type="scientific">Toxoplasma gondii (strain ATCC 50861 / VEG)</name>
    <dbReference type="NCBI Taxonomy" id="432359"/>
    <lineage>
        <taxon>Eukaryota</taxon>
        <taxon>Sar</taxon>
        <taxon>Alveolata</taxon>
        <taxon>Apicomplexa</taxon>
        <taxon>Conoidasida</taxon>
        <taxon>Coccidia</taxon>
        <taxon>Eucoccidiorida</taxon>
        <taxon>Eimeriorina</taxon>
        <taxon>Sarcocystidae</taxon>
        <taxon>Toxoplasma</taxon>
    </lineage>
</organism>
<proteinExistence type="predicted"/>
<evidence type="ECO:0000256" key="2">
    <source>
        <dbReference type="SAM" id="SignalP"/>
    </source>
</evidence>
<protein>
    <submittedName>
        <fullName evidence="3">Uncharacterized protein</fullName>
    </submittedName>
</protein>